<proteinExistence type="predicted"/>
<comment type="caution">
    <text evidence="1">The sequence shown here is derived from an EMBL/GenBank/DDBJ whole genome shotgun (WGS) entry which is preliminary data.</text>
</comment>
<sequence length="220" mass="21637">MVLVPATGVGVDAVLVTRRSASGAVGWVAVEELLPLAGSGVLAEADEVIDRVGAAKPGSTASTTSAVKVAPGARVPTTQVSVPALTVHPSVAQTTVVPSGSGMLITTSRAVDGPALVTVVVSTVCSVPGTTGPLSELVTCRSADWVTVTGTVAVLLTETSSAVVPATRTELITTPPAVSALTLATTGIETVVALATVPSEQVTVCPDGVHVTPAGGEVET</sequence>
<protein>
    <submittedName>
        <fullName evidence="1">Uncharacterized protein</fullName>
    </submittedName>
</protein>
<reference evidence="1" key="1">
    <citation type="submission" date="2023-02" db="EMBL/GenBank/DDBJ databases">
        <title>Actinokineospora globicatena NBRC 15670.</title>
        <authorList>
            <person name="Ichikawa N."/>
            <person name="Sato H."/>
            <person name="Tonouchi N."/>
        </authorList>
    </citation>
    <scope>NUCLEOTIDE SEQUENCE</scope>
    <source>
        <strain evidence="1">NBRC 15670</strain>
    </source>
</reference>
<dbReference type="Proteomes" id="UP001165042">
    <property type="component" value="Unassembled WGS sequence"/>
</dbReference>
<name>A0A9W6QJA5_9PSEU</name>
<gene>
    <name evidence="1" type="ORF">Aglo03_15360</name>
</gene>
<evidence type="ECO:0000313" key="1">
    <source>
        <dbReference type="EMBL" id="GLW90720.1"/>
    </source>
</evidence>
<dbReference type="EMBL" id="BSSD01000002">
    <property type="protein sequence ID" value="GLW90720.1"/>
    <property type="molecule type" value="Genomic_DNA"/>
</dbReference>
<keyword evidence="2" id="KW-1185">Reference proteome</keyword>
<evidence type="ECO:0000313" key="2">
    <source>
        <dbReference type="Proteomes" id="UP001165042"/>
    </source>
</evidence>
<accession>A0A9W6QJA5</accession>
<dbReference type="AlphaFoldDB" id="A0A9W6QJA5"/>
<organism evidence="1 2">
    <name type="scientific">Actinokineospora globicatena</name>
    <dbReference type="NCBI Taxonomy" id="103729"/>
    <lineage>
        <taxon>Bacteria</taxon>
        <taxon>Bacillati</taxon>
        <taxon>Actinomycetota</taxon>
        <taxon>Actinomycetes</taxon>
        <taxon>Pseudonocardiales</taxon>
        <taxon>Pseudonocardiaceae</taxon>
        <taxon>Actinokineospora</taxon>
    </lineage>
</organism>